<dbReference type="Gene3D" id="3.40.50.2300">
    <property type="match status" value="2"/>
</dbReference>
<dbReference type="CDD" id="cd06342">
    <property type="entry name" value="PBP1_ABC_LIVBP-like"/>
    <property type="match status" value="1"/>
</dbReference>
<evidence type="ECO:0000313" key="8">
    <source>
        <dbReference type="EMBL" id="XDJ46379.1"/>
    </source>
</evidence>
<dbReference type="SUPFAM" id="SSF53822">
    <property type="entry name" value="Periplasmic binding protein-like I"/>
    <property type="match status" value="1"/>
</dbReference>
<dbReference type="InterPro" id="IPR000709">
    <property type="entry name" value="Leu_Ile_Val-bd"/>
</dbReference>
<dbReference type="InterPro" id="IPR028081">
    <property type="entry name" value="Leu-bd"/>
</dbReference>
<dbReference type="EMBL" id="CP158252">
    <property type="protein sequence ID" value="XDJ41206.1"/>
    <property type="molecule type" value="Genomic_DNA"/>
</dbReference>
<evidence type="ECO:0000256" key="4">
    <source>
        <dbReference type="ARBA" id="ARBA00022970"/>
    </source>
</evidence>
<keyword evidence="3 5" id="KW-0732">Signal</keyword>
<protein>
    <submittedName>
        <fullName evidence="7">Branched-chain amino acid ABC transporter substrate-binding protein</fullName>
    </submittedName>
</protein>
<dbReference type="PANTHER" id="PTHR47151:SF2">
    <property type="entry name" value="AMINO ACID BINDING PROTEIN"/>
    <property type="match status" value="1"/>
</dbReference>
<name>A0AB39CGU8_9BURK</name>
<dbReference type="GO" id="GO:0006865">
    <property type="term" value="P:amino acid transport"/>
    <property type="evidence" value="ECO:0007669"/>
    <property type="project" value="UniProtKB-KW"/>
</dbReference>
<evidence type="ECO:0000313" key="7">
    <source>
        <dbReference type="EMBL" id="XDJ41206.1"/>
    </source>
</evidence>
<evidence type="ECO:0000256" key="1">
    <source>
        <dbReference type="ARBA" id="ARBA00010062"/>
    </source>
</evidence>
<proteinExistence type="inferred from homology"/>
<feature type="signal peptide" evidence="5">
    <location>
        <begin position="1"/>
        <end position="25"/>
    </location>
</feature>
<dbReference type="InterPro" id="IPR028082">
    <property type="entry name" value="Peripla_BP_I"/>
</dbReference>
<organism evidence="7">
    <name type="scientific">Castellaniella ginsengisoli</name>
    <dbReference type="NCBI Taxonomy" id="546114"/>
    <lineage>
        <taxon>Bacteria</taxon>
        <taxon>Pseudomonadati</taxon>
        <taxon>Pseudomonadota</taxon>
        <taxon>Betaproteobacteria</taxon>
        <taxon>Burkholderiales</taxon>
        <taxon>Alcaligenaceae</taxon>
        <taxon>Castellaniella</taxon>
    </lineage>
</organism>
<dbReference type="AlphaFoldDB" id="A0AB39CGU8"/>
<dbReference type="Pfam" id="PF13458">
    <property type="entry name" value="Peripla_BP_6"/>
    <property type="match status" value="1"/>
</dbReference>
<dbReference type="EMBL" id="CP158267">
    <property type="protein sequence ID" value="XDJ79370.1"/>
    <property type="molecule type" value="Genomic_DNA"/>
</dbReference>
<feature type="chain" id="PRO_5044174449" evidence="5">
    <location>
        <begin position="26"/>
        <end position="384"/>
    </location>
</feature>
<keyword evidence="2" id="KW-0813">Transport</keyword>
<evidence type="ECO:0000256" key="2">
    <source>
        <dbReference type="ARBA" id="ARBA00022448"/>
    </source>
</evidence>
<feature type="domain" description="Leucine-binding protein" evidence="6">
    <location>
        <begin position="28"/>
        <end position="370"/>
    </location>
</feature>
<accession>A0AB39CGU8</accession>
<gene>
    <name evidence="7" type="ORF">ABRY99_09605</name>
    <name evidence="8" type="ORF">ABRZ04_08455</name>
    <name evidence="9" type="ORF">ABRZ07_10750</name>
</gene>
<keyword evidence="4" id="KW-0029">Amino-acid transport</keyword>
<dbReference type="PANTHER" id="PTHR47151">
    <property type="entry name" value="LEU/ILE/VAL-BINDING ABC TRANSPORTER SUBUNIT"/>
    <property type="match status" value="1"/>
</dbReference>
<dbReference type="PRINTS" id="PR00337">
    <property type="entry name" value="LEUILEVALBP"/>
</dbReference>
<comment type="similarity">
    <text evidence="1">Belongs to the leucine-binding protein family.</text>
</comment>
<reference evidence="7" key="1">
    <citation type="submission" date="2024-05" db="EMBL/GenBank/DDBJ databases">
        <authorList>
            <person name="Luo Y.-C."/>
            <person name="Nicholds J."/>
            <person name="Mortimer T."/>
            <person name="Maboni G."/>
        </authorList>
    </citation>
    <scope>NUCLEOTIDE SEQUENCE</scope>
    <source>
        <strain evidence="9">141555</strain>
        <strain evidence="8">151836</strain>
        <strain evidence="7">153920</strain>
    </source>
</reference>
<dbReference type="EMBL" id="CP158254">
    <property type="protein sequence ID" value="XDJ46379.1"/>
    <property type="molecule type" value="Genomic_DNA"/>
</dbReference>
<evidence type="ECO:0000313" key="9">
    <source>
        <dbReference type="EMBL" id="XDJ79370.1"/>
    </source>
</evidence>
<evidence type="ECO:0000259" key="6">
    <source>
        <dbReference type="Pfam" id="PF13458"/>
    </source>
</evidence>
<dbReference type="RefSeq" id="WP_368639218.1">
    <property type="nucleotide sequence ID" value="NZ_CP158252.1"/>
</dbReference>
<evidence type="ECO:0000256" key="5">
    <source>
        <dbReference type="SAM" id="SignalP"/>
    </source>
</evidence>
<evidence type="ECO:0000256" key="3">
    <source>
        <dbReference type="ARBA" id="ARBA00022729"/>
    </source>
</evidence>
<sequence length="384" mass="40650">MSRLTKLSTLTAAILLATGAGTAIAADPIKIGVQAPITGEYAAEGQGIENGVRLLVKQQNAAGGLLGRQIEVIVCDDEGKASQAAICGRKLVNDGVIAVIGTYTSGAALAAAPIYAAANVIQTSDGTSDELTQRGWKTFFRNAPPNSDEAEFVANYFVKIKKYQRIAVLSDHSSYATGLAKATVDAIKKEGGNIVGEDFINAGTQDYSAVLTKLKSKNPDVLFFSGYYTDGGLIRAQMKQLGMDTVFVGGDANQNENFAKIAGDAAAGAVIVNVPAPENLPYPAAKKFLADYTKEFGAPPPSIYTLTNADGLRAVMAAIQDTQSTDTAKLIPWLHNLKQPFGGLTGPFTWDEKGERIGSLMSAFEVQANGSYKTIYPRQLDPRQ</sequence>